<dbReference type="OrthoDB" id="9772736at2"/>
<feature type="binding site" evidence="7">
    <location>
        <position position="105"/>
    </location>
    <ligand>
        <name>FMN</name>
        <dbReference type="ChEBI" id="CHEBI:58210"/>
    </ligand>
</feature>
<dbReference type="HAMAP" id="MF_01614">
    <property type="entry name" value="NamA"/>
    <property type="match status" value="1"/>
</dbReference>
<evidence type="ECO:0000256" key="1">
    <source>
        <dbReference type="ARBA" id="ARBA00001917"/>
    </source>
</evidence>
<sequence>MKHKQPLLFEPYTIKDITFKNRIVMAPMCMYSSHNQDGKVENWHLTHYTSRAVGQVGLIVVEATSVTPQGRISAQDLGIWEDSQIEGLHTLTSMMKEYGTVPGIQLAHAGRKAGIDGEIIAPASTPFKEGDKEPKAMTKEEIEETIEAFRQGAIRAKKAGFEVIEIHAAHGYLINEFLSPAVNTRTDEYGGSKENQYRFLHEIISAIKTVWDGPLFVRISASDYSENGYTAEDYVQYAQWMKEDGIDLVDISSGGVLPVSVPSYPGYQVPFSETIKHGADIATGAVGLITTGIQAEEILQNNRADLIFLGRELLRDPYWPKNAAKELRYEIKPPVQYRFGW</sequence>
<keyword evidence="10" id="KW-1185">Reference proteome</keyword>
<feature type="binding site" evidence="7">
    <location>
        <position position="218"/>
    </location>
    <ligand>
        <name>FMN</name>
        <dbReference type="ChEBI" id="CHEBI:58210"/>
    </ligand>
</feature>
<feature type="domain" description="NADH:flavin oxidoreductase/NADH oxidase N-terminal" evidence="8">
    <location>
        <begin position="8"/>
        <end position="328"/>
    </location>
</feature>
<dbReference type="Proteomes" id="UP000239663">
    <property type="component" value="Unassembled WGS sequence"/>
</dbReference>
<keyword evidence="2 7" id="KW-0216">Detoxification</keyword>
<evidence type="ECO:0000256" key="6">
    <source>
        <dbReference type="ARBA" id="ARBA00023002"/>
    </source>
</evidence>
<comment type="cofactor">
    <cofactor evidence="1 7">
        <name>FMN</name>
        <dbReference type="ChEBI" id="CHEBI:58210"/>
    </cofactor>
</comment>
<dbReference type="InterPro" id="IPR023663">
    <property type="entry name" value="NADPH_DH_bac"/>
</dbReference>
<dbReference type="GO" id="GO:0009636">
    <property type="term" value="P:response to toxic substance"/>
    <property type="evidence" value="ECO:0007669"/>
    <property type="project" value="UniProtKB-KW"/>
</dbReference>
<dbReference type="PANTHER" id="PTHR43303:SF4">
    <property type="entry name" value="NADPH DEHYDROGENASE C23G7.10C-RELATED"/>
    <property type="match status" value="1"/>
</dbReference>
<comment type="catalytic activity">
    <reaction evidence="7">
        <text>A + NADPH + H(+) = AH2 + NADP(+)</text>
        <dbReference type="Rhea" id="RHEA:13149"/>
        <dbReference type="ChEBI" id="CHEBI:13193"/>
        <dbReference type="ChEBI" id="CHEBI:15378"/>
        <dbReference type="ChEBI" id="CHEBI:17499"/>
        <dbReference type="ChEBI" id="CHEBI:57783"/>
        <dbReference type="ChEBI" id="CHEBI:58349"/>
        <dbReference type="EC" id="1.6.99.1"/>
    </reaction>
</comment>
<accession>A0A2S7N3I4</accession>
<dbReference type="Gene3D" id="3.20.20.70">
    <property type="entry name" value="Aldolase class I"/>
    <property type="match status" value="1"/>
</dbReference>
<dbReference type="InterPro" id="IPR013785">
    <property type="entry name" value="Aldolase_TIM"/>
</dbReference>
<evidence type="ECO:0000256" key="5">
    <source>
        <dbReference type="ARBA" id="ARBA00022857"/>
    </source>
</evidence>
<evidence type="ECO:0000256" key="7">
    <source>
        <dbReference type="HAMAP-Rule" id="MF_01614"/>
    </source>
</evidence>
<dbReference type="AlphaFoldDB" id="A0A2S7N3I4"/>
<evidence type="ECO:0000313" key="9">
    <source>
        <dbReference type="EMBL" id="PQD96642.1"/>
    </source>
</evidence>
<dbReference type="GO" id="GO:0010181">
    <property type="term" value="F:FMN binding"/>
    <property type="evidence" value="ECO:0007669"/>
    <property type="project" value="UniProtKB-UniRule"/>
</dbReference>
<name>A0A2S7N3I4_9BACI</name>
<dbReference type="EC" id="1.6.99.1" evidence="7"/>
<comment type="caution">
    <text evidence="7">Lacks conserved residue(s) required for the propagation of feature annotation.</text>
</comment>
<evidence type="ECO:0000256" key="4">
    <source>
        <dbReference type="ARBA" id="ARBA00022643"/>
    </source>
</evidence>
<protein>
    <recommendedName>
        <fullName evidence="7">NADPH dehydrogenase</fullName>
        <ecNumber evidence="7">1.6.99.1</ecNumber>
    </recommendedName>
</protein>
<dbReference type="GO" id="GO:0050661">
    <property type="term" value="F:NADP binding"/>
    <property type="evidence" value="ECO:0007669"/>
    <property type="project" value="UniProtKB-UniRule"/>
</dbReference>
<comment type="caution">
    <text evidence="9">The sequence shown here is derived from an EMBL/GenBank/DDBJ whole genome shotgun (WGS) entry which is preliminary data.</text>
</comment>
<dbReference type="GO" id="GO:0003959">
    <property type="term" value="F:NADPH dehydrogenase activity"/>
    <property type="evidence" value="ECO:0007669"/>
    <property type="project" value="UniProtKB-UniRule"/>
</dbReference>
<feature type="binding site" evidence="7">
    <location>
        <begin position="310"/>
        <end position="311"/>
    </location>
    <ligand>
        <name>FMN</name>
        <dbReference type="ChEBI" id="CHEBI:58210"/>
    </ligand>
</feature>
<gene>
    <name evidence="7" type="primary">namA</name>
    <name evidence="9" type="ORF">CYL18_01735</name>
</gene>
<evidence type="ECO:0000256" key="3">
    <source>
        <dbReference type="ARBA" id="ARBA00022630"/>
    </source>
</evidence>
<dbReference type="InterPro" id="IPR044152">
    <property type="entry name" value="YqjM-like"/>
</dbReference>
<dbReference type="EMBL" id="PKOZ01000001">
    <property type="protein sequence ID" value="PQD96642.1"/>
    <property type="molecule type" value="Genomic_DNA"/>
</dbReference>
<dbReference type="NCBIfam" id="NF010047">
    <property type="entry name" value="PRK13523.1"/>
    <property type="match status" value="1"/>
</dbReference>
<evidence type="ECO:0000259" key="8">
    <source>
        <dbReference type="Pfam" id="PF00724"/>
    </source>
</evidence>
<organism evidence="9 10">
    <name type="scientific">Pradoshia eiseniae</name>
    <dbReference type="NCBI Taxonomy" id="2064768"/>
    <lineage>
        <taxon>Bacteria</taxon>
        <taxon>Bacillati</taxon>
        <taxon>Bacillota</taxon>
        <taxon>Bacilli</taxon>
        <taxon>Bacillales</taxon>
        <taxon>Bacillaceae</taxon>
        <taxon>Pradoshia</taxon>
    </lineage>
</organism>
<dbReference type="RefSeq" id="WP_104847739.1">
    <property type="nucleotide sequence ID" value="NZ_PKOZ01000001.1"/>
</dbReference>
<dbReference type="SUPFAM" id="SSF51395">
    <property type="entry name" value="FMN-linked oxidoreductases"/>
    <property type="match status" value="1"/>
</dbReference>
<comment type="function">
    <text evidence="7">Catalyzes the reduction of the double bond of an array of alpha,beta-unsaturated aldehydes and ketones. It also reduces the nitro group of nitroester and nitroaromatic compounds. It could have a role in detoxification processes.</text>
</comment>
<keyword evidence="6 7" id="KW-0560">Oxidoreductase</keyword>
<keyword evidence="4 7" id="KW-0288">FMN</keyword>
<feature type="binding site" evidence="7">
    <location>
        <begin position="167"/>
        <end position="170"/>
    </location>
    <ligand>
        <name>substrate</name>
    </ligand>
</feature>
<comment type="similarity">
    <text evidence="7">Belongs to the NADH:flavin oxidoreductase/NADH oxidase family. NamA subfamily.</text>
</comment>
<evidence type="ECO:0000313" key="10">
    <source>
        <dbReference type="Proteomes" id="UP000239663"/>
    </source>
</evidence>
<dbReference type="InterPro" id="IPR001155">
    <property type="entry name" value="OxRdtase_FMN_N"/>
</dbReference>
<reference evidence="9 10" key="1">
    <citation type="submission" date="2017-12" db="EMBL/GenBank/DDBJ databases">
        <title>Taxonomic description and draft genome of Pradoshia cofamensis Gen. nov., sp. nov., a thermotolerant bacillale isolated from anterior gut of earthworm Eisenia fetida.</title>
        <authorList>
            <person name="Saha T."/>
            <person name="Chakraborty R."/>
        </authorList>
    </citation>
    <scope>NUCLEOTIDE SEQUENCE [LARGE SCALE GENOMIC DNA]</scope>
    <source>
        <strain evidence="9 10">EAG3</strain>
    </source>
</reference>
<feature type="binding site" evidence="7">
    <location>
        <position position="31"/>
    </location>
    <ligand>
        <name>substrate</name>
    </ligand>
</feature>
<keyword evidence="5 7" id="KW-0521">NADP</keyword>
<dbReference type="CDD" id="cd02932">
    <property type="entry name" value="OYE_YqiM_FMN"/>
    <property type="match status" value="1"/>
</dbReference>
<proteinExistence type="inferred from homology"/>
<dbReference type="PANTHER" id="PTHR43303">
    <property type="entry name" value="NADPH DEHYDROGENASE C23G7.10C-RELATED"/>
    <property type="match status" value="1"/>
</dbReference>
<dbReference type="Pfam" id="PF00724">
    <property type="entry name" value="Oxidored_FMN"/>
    <property type="match status" value="1"/>
</dbReference>
<evidence type="ECO:0000256" key="2">
    <source>
        <dbReference type="ARBA" id="ARBA00022575"/>
    </source>
</evidence>
<comment type="subunit">
    <text evidence="7">Homotetramer.</text>
</comment>
<keyword evidence="3 7" id="KW-0285">Flavoprotein</keyword>
<feature type="binding site" evidence="7">
    <location>
        <position position="63"/>
    </location>
    <ligand>
        <name>FMN</name>
        <dbReference type="ChEBI" id="CHEBI:58210"/>
    </ligand>
</feature>